<evidence type="ECO:0000313" key="3">
    <source>
        <dbReference type="EMBL" id="AGO17017.1"/>
    </source>
</evidence>
<dbReference type="Pfam" id="PF20744">
    <property type="entry name" value="gp37_trimer"/>
    <property type="match status" value="1"/>
</dbReference>
<dbReference type="InterPro" id="IPR048388">
    <property type="entry name" value="Gp37_trimer"/>
</dbReference>
<dbReference type="EMBL" id="CP005384">
    <property type="protein sequence ID" value="AGO17017.1"/>
    <property type="molecule type" value="Genomic_DNA"/>
</dbReference>
<dbReference type="Gene3D" id="6.20.80.10">
    <property type="match status" value="1"/>
</dbReference>
<evidence type="ECO:0000313" key="4">
    <source>
        <dbReference type="Proteomes" id="UP000014672"/>
    </source>
</evidence>
<gene>
    <name evidence="3" type="ORF">K756_09520</name>
</gene>
<accession>A0A806J5C9</accession>
<feature type="domain" description="Bacteriophage T7 Gp17 C-terminal" evidence="1">
    <location>
        <begin position="461"/>
        <end position="576"/>
    </location>
</feature>
<dbReference type="KEGG" id="hpaz:K756_09520"/>
<protein>
    <submittedName>
        <fullName evidence="3">Putative phage-like tail fiber protein</fullName>
    </submittedName>
</protein>
<evidence type="ECO:0000259" key="2">
    <source>
        <dbReference type="Pfam" id="PF20744"/>
    </source>
</evidence>
<reference evidence="3 4" key="1">
    <citation type="journal article" date="2013" name="PLoS ONE">
        <title>Complete Genome Analysis of a Haemophilus parasuis Serovar 12 Strain from China.</title>
        <authorList>
            <person name="Li Y."/>
            <person name="Kwok A.H."/>
            <person name="Jiang J."/>
            <person name="Zou Y."/>
            <person name="Zheng F."/>
            <person name="Chen P."/>
            <person name="Hou C."/>
            <person name="Leung F.C."/>
            <person name="Jiang P."/>
        </authorList>
    </citation>
    <scope>NUCLEOTIDE SEQUENCE [LARGE SCALE GENOMIC DNA]</scope>
    <source>
        <strain evidence="3 4">ZJ0906</strain>
    </source>
</reference>
<organism evidence="3 4">
    <name type="scientific">Glaesserella parasuis ZJ0906</name>
    <dbReference type="NCBI Taxonomy" id="1322346"/>
    <lineage>
        <taxon>Bacteria</taxon>
        <taxon>Pseudomonadati</taxon>
        <taxon>Pseudomonadota</taxon>
        <taxon>Gammaproteobacteria</taxon>
        <taxon>Pasteurellales</taxon>
        <taxon>Pasteurellaceae</taxon>
        <taxon>Glaesserella</taxon>
    </lineage>
</organism>
<dbReference type="GO" id="GO:0046718">
    <property type="term" value="P:symbiont entry into host cell"/>
    <property type="evidence" value="ECO:0007669"/>
    <property type="project" value="InterPro"/>
</dbReference>
<dbReference type="InterPro" id="IPR022246">
    <property type="entry name" value="Phage_T7_Gp17_C"/>
</dbReference>
<dbReference type="Pfam" id="PF12604">
    <property type="entry name" value="gp37_C"/>
    <property type="match status" value="1"/>
</dbReference>
<evidence type="ECO:0000259" key="1">
    <source>
        <dbReference type="Pfam" id="PF12604"/>
    </source>
</evidence>
<sequence length="638" mass="70840">MAGLNETAKWEREVYQIEEDDPVLGGVEGVTNKPLKHLANRTLYLKQVLEAAGQKLMPKKLTATTRNTADNTGHTHEIDLASTTTKGLVQLTNDTGLDSESLALTAKAGKSIAQSVAQLQLSTTNALNQKVNKTDISNAVNSTSQTTVASSQAVKTAYDLANSKYTAQDASPTQKGLVQLANNLTTNDATKALTAAQGKILKDEIDRIEIGGRNLIKNSRLLNDTTHWNVIGGRDVRNGIAVLKSLDTSRQWCWRQTFDLPEKQYTFSAEVKPERTAFYLHLYNGKSWVNFHARNLTPGIWQKISITFVSAIRNISFINPGEGLVELQNPMLVEGNRAMTWAPAPEDLTEEALNSARQNYVAKAGDTMTGPLNINHANSYLRGKNNGVDDWFVGRVRNNDNDVALVSYQYNTGIHLKSDRVESNKPIYRGNHLVFDEGNLLPVRQIDLRSIANGQISFQDATPAQLPLGAFVGLSKKSHLNGAGDGWMMINKGWPDNSGVFACNRIGISGDRIRFQTANNLNAWGNTIELANLSDFIYQKIGNFEIRKYPDGMMIQTYFYDVNDLKEWEEKQFTWAVAFADKPMVIPKVEHTNGINSDVGSAIMRKSTNAVCYYKLYEHNSENQGDCRVQFLGVGRWK</sequence>
<proteinExistence type="predicted"/>
<name>A0A806J5C9_GLAPU</name>
<dbReference type="InterPro" id="IPR054500">
    <property type="entry name" value="Phage_fiber_rpt"/>
</dbReference>
<dbReference type="Proteomes" id="UP000014672">
    <property type="component" value="Chromosome"/>
</dbReference>
<feature type="domain" description="Tail fibre protein gp37 trimerization region" evidence="2">
    <location>
        <begin position="371"/>
        <end position="459"/>
    </location>
</feature>
<dbReference type="AlphaFoldDB" id="A0A806J5C9"/>
<dbReference type="InterPro" id="IPR005068">
    <property type="entry name" value="Phage_lambda_Stf-r2"/>
</dbReference>
<dbReference type="Pfam" id="PF22337">
    <property type="entry name" value="Phage_fiber_rpt"/>
    <property type="match status" value="1"/>
</dbReference>
<dbReference type="GO" id="GO:0019062">
    <property type="term" value="P:virion attachment to host cell"/>
    <property type="evidence" value="ECO:0007669"/>
    <property type="project" value="InterPro"/>
</dbReference>
<dbReference type="Pfam" id="PF03406">
    <property type="entry name" value="Phage_fiber_2"/>
    <property type="match status" value="1"/>
</dbReference>